<evidence type="ECO:0000256" key="1">
    <source>
        <dbReference type="SAM" id="MobiDB-lite"/>
    </source>
</evidence>
<evidence type="ECO:0000259" key="2">
    <source>
        <dbReference type="PROSITE" id="PS51123"/>
    </source>
</evidence>
<dbReference type="EMBL" id="UINC01033864">
    <property type="protein sequence ID" value="SVB23807.1"/>
    <property type="molecule type" value="Genomic_DNA"/>
</dbReference>
<dbReference type="AlphaFoldDB" id="A0A382CEQ3"/>
<dbReference type="InterPro" id="IPR006665">
    <property type="entry name" value="OmpA-like"/>
</dbReference>
<evidence type="ECO:0000313" key="3">
    <source>
        <dbReference type="EMBL" id="SVB23807.1"/>
    </source>
</evidence>
<dbReference type="PROSITE" id="PS51257">
    <property type="entry name" value="PROKAR_LIPOPROTEIN"/>
    <property type="match status" value="1"/>
</dbReference>
<organism evidence="3">
    <name type="scientific">marine metagenome</name>
    <dbReference type="NCBI Taxonomy" id="408172"/>
    <lineage>
        <taxon>unclassified sequences</taxon>
        <taxon>metagenomes</taxon>
        <taxon>ecological metagenomes</taxon>
    </lineage>
</organism>
<reference evidence="3" key="1">
    <citation type="submission" date="2018-05" db="EMBL/GenBank/DDBJ databases">
        <authorList>
            <person name="Lanie J.A."/>
            <person name="Ng W.-L."/>
            <person name="Kazmierczak K.M."/>
            <person name="Andrzejewski T.M."/>
            <person name="Davidsen T.M."/>
            <person name="Wayne K.J."/>
            <person name="Tettelin H."/>
            <person name="Glass J.I."/>
            <person name="Rusch D."/>
            <person name="Podicherti R."/>
            <person name="Tsui H.-C.T."/>
            <person name="Winkler M.E."/>
        </authorList>
    </citation>
    <scope>NUCLEOTIDE SEQUENCE</scope>
</reference>
<feature type="domain" description="OmpA-like" evidence="2">
    <location>
        <begin position="80"/>
        <end position="132"/>
    </location>
</feature>
<gene>
    <name evidence="3" type="ORF">METZ01_LOCUS176661</name>
</gene>
<proteinExistence type="predicted"/>
<accession>A0A382CEQ3</accession>
<dbReference type="InterPro" id="IPR036737">
    <property type="entry name" value="OmpA-like_sf"/>
</dbReference>
<sequence>MKSRLTWRILVGVLFVSLLAITACGEKEVTVTPEPAPAPPVSPISTDPNTTTAPTTIADIVPSLPAPTPADSSLAGHDLNELNRSIPLAPIFFDYDSAEMTTEAQSNLANNADVMRNNPTWIVTIEGHCDER</sequence>
<dbReference type="Gene3D" id="3.30.1330.60">
    <property type="entry name" value="OmpA-like domain"/>
    <property type="match status" value="1"/>
</dbReference>
<feature type="non-terminal residue" evidence="3">
    <location>
        <position position="132"/>
    </location>
</feature>
<feature type="region of interest" description="Disordered" evidence="1">
    <location>
        <begin position="30"/>
        <end position="54"/>
    </location>
</feature>
<name>A0A382CEQ3_9ZZZZ</name>
<dbReference type="SUPFAM" id="SSF103088">
    <property type="entry name" value="OmpA-like"/>
    <property type="match status" value="1"/>
</dbReference>
<protein>
    <recommendedName>
        <fullName evidence="2">OmpA-like domain-containing protein</fullName>
    </recommendedName>
</protein>
<dbReference type="PROSITE" id="PS51123">
    <property type="entry name" value="OMPA_2"/>
    <property type="match status" value="1"/>
</dbReference>